<proteinExistence type="inferred from homology"/>
<evidence type="ECO:0000313" key="6">
    <source>
        <dbReference type="EMBL" id="MFC0213291.1"/>
    </source>
</evidence>
<dbReference type="Gene3D" id="3.40.50.300">
    <property type="entry name" value="P-loop containing nucleotide triphosphate hydrolases"/>
    <property type="match status" value="1"/>
</dbReference>
<dbReference type="EMBL" id="JBHLWN010000048">
    <property type="protein sequence ID" value="MFC0213291.1"/>
    <property type="molecule type" value="Genomic_DNA"/>
</dbReference>
<dbReference type="Pfam" id="PF00005">
    <property type="entry name" value="ABC_tran"/>
    <property type="match status" value="1"/>
</dbReference>
<evidence type="ECO:0000256" key="2">
    <source>
        <dbReference type="ARBA" id="ARBA00022448"/>
    </source>
</evidence>
<dbReference type="InterPro" id="IPR017871">
    <property type="entry name" value="ABC_transporter-like_CS"/>
</dbReference>
<comment type="similarity">
    <text evidence="1">Belongs to the ABC transporter superfamily.</text>
</comment>
<reference evidence="6 7" key="1">
    <citation type="submission" date="2024-09" db="EMBL/GenBank/DDBJ databases">
        <authorList>
            <person name="Sun Q."/>
            <person name="Mori K."/>
        </authorList>
    </citation>
    <scope>NUCLEOTIDE SEQUENCE [LARGE SCALE GENOMIC DNA]</scope>
    <source>
        <strain evidence="6 7">CCM 7759</strain>
    </source>
</reference>
<keyword evidence="2" id="KW-0813">Transport</keyword>
<accession>A0ABV6DKW9</accession>
<dbReference type="SMART" id="SM00382">
    <property type="entry name" value="AAA"/>
    <property type="match status" value="1"/>
</dbReference>
<dbReference type="RefSeq" id="WP_377470582.1">
    <property type="nucleotide sequence ID" value="NZ_JBHLWN010000048.1"/>
</dbReference>
<gene>
    <name evidence="6" type="ORF">ACFFK0_12655</name>
</gene>
<dbReference type="PROSITE" id="PS50893">
    <property type="entry name" value="ABC_TRANSPORTER_2"/>
    <property type="match status" value="1"/>
</dbReference>
<comment type="caution">
    <text evidence="6">The sequence shown here is derived from an EMBL/GenBank/DDBJ whole genome shotgun (WGS) entry which is preliminary data.</text>
</comment>
<protein>
    <submittedName>
        <fullName evidence="6">ABC transporter ATP-binding protein</fullName>
    </submittedName>
</protein>
<dbReference type="InterPro" id="IPR027417">
    <property type="entry name" value="P-loop_NTPase"/>
</dbReference>
<dbReference type="PANTHER" id="PTHR43335:SF4">
    <property type="entry name" value="ABC TRANSPORTER, ATP-BINDING PROTEIN"/>
    <property type="match status" value="1"/>
</dbReference>
<keyword evidence="3" id="KW-0547">Nucleotide-binding</keyword>
<dbReference type="InterPro" id="IPR003593">
    <property type="entry name" value="AAA+_ATPase"/>
</dbReference>
<sequence>MNSTVLAVRELTKKIGRHSIVNEVSFEIRRGEIVGLVGPNGAGKTTIIRMIAGLIAFTSGDIEINGYCIKKDMERALASVGGIIETPQFYNHMTGYQNLQLHARIYPDASIDIGQTLKRLELEEAMFKKVSSYSLGMRQRLGLAQALLHKPGLLLLDEPTNGLDPDGIHDLRHLLKDMRSSGTSILISSHHLTELDLICDRILVIRKGALCGDHFLQELRSVTAKDGYLLEVDEAEQAVRAVAEFDPALRPQHKERGVLEIRMERERIPDLLGHLHNRGIAVYQIKKETTSIESYYTLLAGQKESVGESARGDVS</sequence>
<keyword evidence="7" id="KW-1185">Reference proteome</keyword>
<evidence type="ECO:0000256" key="3">
    <source>
        <dbReference type="ARBA" id="ARBA00022741"/>
    </source>
</evidence>
<feature type="domain" description="ABC transporter" evidence="5">
    <location>
        <begin position="6"/>
        <end position="232"/>
    </location>
</feature>
<evidence type="ECO:0000259" key="5">
    <source>
        <dbReference type="PROSITE" id="PS50893"/>
    </source>
</evidence>
<name>A0ABV6DKW9_9BACL</name>
<dbReference type="SUPFAM" id="SSF52540">
    <property type="entry name" value="P-loop containing nucleoside triphosphate hydrolases"/>
    <property type="match status" value="1"/>
</dbReference>
<evidence type="ECO:0000256" key="4">
    <source>
        <dbReference type="ARBA" id="ARBA00022840"/>
    </source>
</evidence>
<organism evidence="6 7">
    <name type="scientific">Paenibacillus chartarius</name>
    <dbReference type="NCBI Taxonomy" id="747481"/>
    <lineage>
        <taxon>Bacteria</taxon>
        <taxon>Bacillati</taxon>
        <taxon>Bacillota</taxon>
        <taxon>Bacilli</taxon>
        <taxon>Bacillales</taxon>
        <taxon>Paenibacillaceae</taxon>
        <taxon>Paenibacillus</taxon>
    </lineage>
</organism>
<dbReference type="Proteomes" id="UP001589776">
    <property type="component" value="Unassembled WGS sequence"/>
</dbReference>
<evidence type="ECO:0000256" key="1">
    <source>
        <dbReference type="ARBA" id="ARBA00005417"/>
    </source>
</evidence>
<dbReference type="InterPro" id="IPR003439">
    <property type="entry name" value="ABC_transporter-like_ATP-bd"/>
</dbReference>
<dbReference type="PANTHER" id="PTHR43335">
    <property type="entry name" value="ABC TRANSPORTER, ATP-BINDING PROTEIN"/>
    <property type="match status" value="1"/>
</dbReference>
<dbReference type="GO" id="GO:0005524">
    <property type="term" value="F:ATP binding"/>
    <property type="evidence" value="ECO:0007669"/>
    <property type="project" value="UniProtKB-KW"/>
</dbReference>
<evidence type="ECO:0000313" key="7">
    <source>
        <dbReference type="Proteomes" id="UP001589776"/>
    </source>
</evidence>
<keyword evidence="4 6" id="KW-0067">ATP-binding</keyword>
<dbReference type="PROSITE" id="PS00211">
    <property type="entry name" value="ABC_TRANSPORTER_1"/>
    <property type="match status" value="1"/>
</dbReference>